<accession>A0A0S2LVJ4</accession>
<proteinExistence type="predicted"/>
<protein>
    <submittedName>
        <fullName evidence="3">Uncharacterized protein</fullName>
    </submittedName>
</protein>
<organism evidence="3 4">
    <name type="scientific">Arthrobacter alpinus</name>
    <dbReference type="NCBI Taxonomy" id="656366"/>
    <lineage>
        <taxon>Bacteria</taxon>
        <taxon>Bacillati</taxon>
        <taxon>Actinomycetota</taxon>
        <taxon>Actinomycetes</taxon>
        <taxon>Micrococcales</taxon>
        <taxon>Micrococcaceae</taxon>
        <taxon>Arthrobacter</taxon>
    </lineage>
</organism>
<reference evidence="4" key="1">
    <citation type="submission" date="2015-11" db="EMBL/GenBank/DDBJ databases">
        <authorList>
            <person name="Kumar R."/>
            <person name="Singh D."/>
            <person name="Swarnkar M.K."/>
            <person name="Singh A.K."/>
            <person name="Kumar S."/>
        </authorList>
    </citation>
    <scope>NUCLEOTIDE SEQUENCE [LARGE SCALE GENOMIC DNA]</scope>
    <source>
        <strain evidence="4">ERGS4:06</strain>
    </source>
</reference>
<evidence type="ECO:0000313" key="2">
    <source>
        <dbReference type="EMBL" id="ALO65545.1"/>
    </source>
</evidence>
<name>A0A0S2LVJ4_9MICC</name>
<dbReference type="EMBL" id="CP013200">
    <property type="protein sequence ID" value="ALO65546.1"/>
    <property type="molecule type" value="Genomic_DNA"/>
</dbReference>
<dbReference type="AlphaFoldDB" id="A0A0S2LVJ4"/>
<feature type="region of interest" description="Disordered" evidence="1">
    <location>
        <begin position="38"/>
        <end position="65"/>
    </location>
</feature>
<reference evidence="3 4" key="2">
    <citation type="journal article" date="2016" name="J. Biotechnol.">
        <title>Complete genome sequence of Arthrobacter alpinus ERGS4:06, a yellow pigmented bacterium tolerant to cold and radiations isolated from Sikkim Himalaya.</title>
        <authorList>
            <person name="Kumar R."/>
            <person name="Singh D."/>
            <person name="Swarnkar M.K."/>
            <person name="Singh A.K."/>
            <person name="Kumar S."/>
        </authorList>
    </citation>
    <scope>NUCLEOTIDE SEQUENCE [LARGE SCALE GENOMIC DNA]</scope>
    <source>
        <strain evidence="3 4">ERGS4:06</strain>
    </source>
</reference>
<evidence type="ECO:0000313" key="3">
    <source>
        <dbReference type="EMBL" id="ALO65546.1"/>
    </source>
</evidence>
<evidence type="ECO:0000256" key="1">
    <source>
        <dbReference type="SAM" id="MobiDB-lite"/>
    </source>
</evidence>
<evidence type="ECO:0000313" key="4">
    <source>
        <dbReference type="Proteomes" id="UP000059574"/>
    </source>
</evidence>
<dbReference type="EMBL" id="CP013200">
    <property type="protein sequence ID" value="ALO65545.1"/>
    <property type="molecule type" value="Genomic_DNA"/>
</dbReference>
<sequence>MWGLPTFNTHNHNHNTTIQGHPHPGWPPLFKAALLTPAAATPPPAPHQKGGTGFAGTTNQEAAIA</sequence>
<gene>
    <name evidence="2" type="ORF">AS189_02350</name>
    <name evidence="3" type="ORF">AS189_02370</name>
</gene>
<dbReference type="Proteomes" id="UP000059574">
    <property type="component" value="Chromosome"/>
</dbReference>
<feature type="compositionally biased region" description="Polar residues" evidence="1">
    <location>
        <begin position="55"/>
        <end position="65"/>
    </location>
</feature>